<protein>
    <recommendedName>
        <fullName evidence="4">Terminase small subunit</fullName>
    </recommendedName>
</protein>
<evidence type="ECO:0008006" key="4">
    <source>
        <dbReference type="Google" id="ProtNLM"/>
    </source>
</evidence>
<proteinExistence type="predicted"/>
<evidence type="ECO:0000313" key="2">
    <source>
        <dbReference type="EMBL" id="GJE54566.1"/>
    </source>
</evidence>
<name>A0ABQ4THU0_9HYPH</name>
<evidence type="ECO:0000256" key="1">
    <source>
        <dbReference type="SAM" id="MobiDB-lite"/>
    </source>
</evidence>
<dbReference type="EMBL" id="BPRA01000004">
    <property type="protein sequence ID" value="GJE54566.1"/>
    <property type="molecule type" value="Genomic_DNA"/>
</dbReference>
<keyword evidence="3" id="KW-1185">Reference proteome</keyword>
<feature type="region of interest" description="Disordered" evidence="1">
    <location>
        <begin position="34"/>
        <end position="66"/>
    </location>
</feature>
<evidence type="ECO:0000313" key="3">
    <source>
        <dbReference type="Proteomes" id="UP001055101"/>
    </source>
</evidence>
<comment type="caution">
    <text evidence="2">The sequence shown here is derived from an EMBL/GenBank/DDBJ whole genome shotgun (WGS) entry which is preliminary data.</text>
</comment>
<gene>
    <name evidence="2" type="ORF">EKPJFOCH_1044</name>
</gene>
<reference evidence="2" key="1">
    <citation type="journal article" date="2021" name="Front. Microbiol.">
        <title>Comprehensive Comparative Genomics and Phenotyping of Methylobacterium Species.</title>
        <authorList>
            <person name="Alessa O."/>
            <person name="Ogura Y."/>
            <person name="Fujitani Y."/>
            <person name="Takami H."/>
            <person name="Hayashi T."/>
            <person name="Sahin N."/>
            <person name="Tani A."/>
        </authorList>
    </citation>
    <scope>NUCLEOTIDE SEQUENCE</scope>
    <source>
        <strain evidence="2">DSM 23674</strain>
    </source>
</reference>
<sequence>MGRAKSGLHKLAARGLIPKRADGKFDLDAVRSAIASNTDPSRQPDAFTPVHGPENGERSAQNAGPSAEVVAQASQDALLATTRVREILKAEGIVVSADDPLTFNHARTAETIVKVWQRDTLHDEAKKKLIPAEEAGRRWADEIVKLRARLLAIPGDVALELSHMTKHEISVVDRIVRDAMAEAAGTDAA</sequence>
<reference evidence="2" key="2">
    <citation type="submission" date="2021-08" db="EMBL/GenBank/DDBJ databases">
        <authorList>
            <person name="Tani A."/>
            <person name="Ola A."/>
            <person name="Ogura Y."/>
            <person name="Katsura K."/>
            <person name="Hayashi T."/>
        </authorList>
    </citation>
    <scope>NUCLEOTIDE SEQUENCE</scope>
    <source>
        <strain evidence="2">DSM 23674</strain>
    </source>
</reference>
<dbReference type="Proteomes" id="UP001055101">
    <property type="component" value="Unassembled WGS sequence"/>
</dbReference>
<organism evidence="2 3">
    <name type="scientific">Methylobacterium thuringiense</name>
    <dbReference type="NCBI Taxonomy" id="1003091"/>
    <lineage>
        <taxon>Bacteria</taxon>
        <taxon>Pseudomonadati</taxon>
        <taxon>Pseudomonadota</taxon>
        <taxon>Alphaproteobacteria</taxon>
        <taxon>Hyphomicrobiales</taxon>
        <taxon>Methylobacteriaceae</taxon>
        <taxon>Methylobacterium</taxon>
    </lineage>
</organism>
<accession>A0ABQ4THU0</accession>